<dbReference type="AlphaFoldDB" id="A0A6J4QKV3"/>
<protein>
    <submittedName>
        <fullName evidence="2">Uncharacterized protein</fullName>
    </submittedName>
</protein>
<organism evidence="2">
    <name type="scientific">uncultured Rubrobacteraceae bacterium</name>
    <dbReference type="NCBI Taxonomy" id="349277"/>
    <lineage>
        <taxon>Bacteria</taxon>
        <taxon>Bacillati</taxon>
        <taxon>Actinomycetota</taxon>
        <taxon>Rubrobacteria</taxon>
        <taxon>Rubrobacterales</taxon>
        <taxon>Rubrobacteraceae</taxon>
        <taxon>environmental samples</taxon>
    </lineage>
</organism>
<evidence type="ECO:0000313" key="2">
    <source>
        <dbReference type="EMBL" id="CAA9447730.1"/>
    </source>
</evidence>
<sequence>MISAIFGTVSLRVLSLAGSSLLLIFSASPPVPAFGATCRSLTFSVIFLSSGRFEARCSGCSCFSEPPPPEGLSPDDCPAEEQAASEADTTRAARIKTNFLKRISLPLAVSPPNAARGSIRTEDYTAVTFGPTKRYTVPTRNPNPHPGP</sequence>
<accession>A0A6J4QKV3</accession>
<proteinExistence type="predicted"/>
<reference evidence="2" key="1">
    <citation type="submission" date="2020-02" db="EMBL/GenBank/DDBJ databases">
        <authorList>
            <person name="Meier V. D."/>
        </authorList>
    </citation>
    <scope>NUCLEOTIDE SEQUENCE</scope>
    <source>
        <strain evidence="2">AVDCRST_MAG80</strain>
    </source>
</reference>
<evidence type="ECO:0000256" key="1">
    <source>
        <dbReference type="SAM" id="MobiDB-lite"/>
    </source>
</evidence>
<gene>
    <name evidence="2" type="ORF">AVDCRST_MAG80-1942</name>
</gene>
<dbReference type="EMBL" id="CADCVC010000166">
    <property type="protein sequence ID" value="CAA9447730.1"/>
    <property type="molecule type" value="Genomic_DNA"/>
</dbReference>
<name>A0A6J4QKV3_9ACTN</name>
<feature type="region of interest" description="Disordered" evidence="1">
    <location>
        <begin position="66"/>
        <end position="89"/>
    </location>
</feature>